<sequence length="75" mass="8484">MKNPEIQIETERNPPNPPCKFLRSKEMFHEDAAGEEGEFASDVFWCSKSQEAFGPDGEPADKCDCTNARKCYDPL</sequence>
<dbReference type="AlphaFoldDB" id="A0A381SJ85"/>
<gene>
    <name evidence="1" type="ORF">METZ01_LOCUS56969</name>
</gene>
<name>A0A381SJ85_9ZZZZ</name>
<protein>
    <submittedName>
        <fullName evidence="1">Uncharacterized protein</fullName>
    </submittedName>
</protein>
<proteinExistence type="predicted"/>
<reference evidence="1" key="1">
    <citation type="submission" date="2018-05" db="EMBL/GenBank/DDBJ databases">
        <authorList>
            <person name="Lanie J.A."/>
            <person name="Ng W.-L."/>
            <person name="Kazmierczak K.M."/>
            <person name="Andrzejewski T.M."/>
            <person name="Davidsen T.M."/>
            <person name="Wayne K.J."/>
            <person name="Tettelin H."/>
            <person name="Glass J.I."/>
            <person name="Rusch D."/>
            <person name="Podicherti R."/>
            <person name="Tsui H.-C.T."/>
            <person name="Winkler M.E."/>
        </authorList>
    </citation>
    <scope>NUCLEOTIDE SEQUENCE</scope>
</reference>
<evidence type="ECO:0000313" key="1">
    <source>
        <dbReference type="EMBL" id="SVA04115.1"/>
    </source>
</evidence>
<organism evidence="1">
    <name type="scientific">marine metagenome</name>
    <dbReference type="NCBI Taxonomy" id="408172"/>
    <lineage>
        <taxon>unclassified sequences</taxon>
        <taxon>metagenomes</taxon>
        <taxon>ecological metagenomes</taxon>
    </lineage>
</organism>
<accession>A0A381SJ85</accession>
<dbReference type="EMBL" id="UINC01003190">
    <property type="protein sequence ID" value="SVA04115.1"/>
    <property type="molecule type" value="Genomic_DNA"/>
</dbReference>